<dbReference type="EMBL" id="CAJVPT010044194">
    <property type="protein sequence ID" value="CAG8733860.1"/>
    <property type="molecule type" value="Genomic_DNA"/>
</dbReference>
<dbReference type="Proteomes" id="UP000789525">
    <property type="component" value="Unassembled WGS sequence"/>
</dbReference>
<name>A0ACA9Q2M3_9GLOM</name>
<protein>
    <submittedName>
        <fullName evidence="1">6599_t:CDS:1</fullName>
    </submittedName>
</protein>
<reference evidence="1" key="1">
    <citation type="submission" date="2021-06" db="EMBL/GenBank/DDBJ databases">
        <authorList>
            <person name="Kallberg Y."/>
            <person name="Tangrot J."/>
            <person name="Rosling A."/>
        </authorList>
    </citation>
    <scope>NUCLEOTIDE SEQUENCE</scope>
    <source>
        <strain evidence="1">CL356</strain>
    </source>
</reference>
<accession>A0ACA9Q2M3</accession>
<keyword evidence="2" id="KW-1185">Reference proteome</keyword>
<feature type="non-terminal residue" evidence="1">
    <location>
        <position position="1"/>
    </location>
</feature>
<proteinExistence type="predicted"/>
<organism evidence="1 2">
    <name type="scientific">Acaulospora colombiana</name>
    <dbReference type="NCBI Taxonomy" id="27376"/>
    <lineage>
        <taxon>Eukaryota</taxon>
        <taxon>Fungi</taxon>
        <taxon>Fungi incertae sedis</taxon>
        <taxon>Mucoromycota</taxon>
        <taxon>Glomeromycotina</taxon>
        <taxon>Glomeromycetes</taxon>
        <taxon>Diversisporales</taxon>
        <taxon>Acaulosporaceae</taxon>
        <taxon>Acaulospora</taxon>
    </lineage>
</organism>
<comment type="caution">
    <text evidence="1">The sequence shown here is derived from an EMBL/GenBank/DDBJ whole genome shotgun (WGS) entry which is preliminary data.</text>
</comment>
<gene>
    <name evidence="1" type="ORF">ACOLOM_LOCUS11796</name>
</gene>
<evidence type="ECO:0000313" key="2">
    <source>
        <dbReference type="Proteomes" id="UP000789525"/>
    </source>
</evidence>
<feature type="non-terminal residue" evidence="1">
    <location>
        <position position="421"/>
    </location>
</feature>
<evidence type="ECO:0000313" key="1">
    <source>
        <dbReference type="EMBL" id="CAG8733860.1"/>
    </source>
</evidence>
<sequence>TSTPVIVPSTPSATTNASTSGTNTPKENGVPSEETLEDKTALADQLKENGNVAFKARNYEDAIKLYTEAIAPSQAAYYANRAAALIATKDFRAALIDCQQARTLQQDAPQVKTLVRLARCQLAIGSPGPALSTLREAQALSTETNRDLWNFKTNAETMQRHLDSIAKARGTGDWTTASAALEAARKMLEGDAKHAPTEWRCWSVEFRMARKDWNGATDAIRDALRYEGNSPDVHALRGKVLFLMNKPSEATSILRHALTLDPENATARKMLKRVKELEKVKEEGNTAFKRSQWEDAVLKYTEALKVVGESPEEGEGGIIRAILLSNRALGLSKMATAEKYEEALSDLELSLQLYPDSWKAVRTRARIRLAQDDFEQAIADFREALELAEGGVGNEGAQSELQDELRKAEVLLKRSKEKDYY</sequence>